<accession>A0A2P6SN44</accession>
<sequence length="59" mass="6615">MHKGTAQAVATPSSMTKMRQKSNQRCVYFSCASFSTSSLLQFLLLVYQIINMHIPSFPS</sequence>
<protein>
    <submittedName>
        <fullName evidence="2">Uncharacterized protein</fullName>
    </submittedName>
</protein>
<comment type="caution">
    <text evidence="2">The sequence shown here is derived from an EMBL/GenBank/DDBJ whole genome shotgun (WGS) entry which is preliminary data.</text>
</comment>
<gene>
    <name evidence="2" type="ORF">RchiOBHm_Chr1g0377131</name>
</gene>
<evidence type="ECO:0000313" key="2">
    <source>
        <dbReference type="EMBL" id="PRQ60073.1"/>
    </source>
</evidence>
<keyword evidence="3" id="KW-1185">Reference proteome</keyword>
<feature type="transmembrane region" description="Helical" evidence="1">
    <location>
        <begin position="26"/>
        <end position="50"/>
    </location>
</feature>
<keyword evidence="1" id="KW-0812">Transmembrane</keyword>
<dbReference type="Gramene" id="PRQ60073">
    <property type="protein sequence ID" value="PRQ60073"/>
    <property type="gene ID" value="RchiOBHm_Chr1g0377131"/>
</dbReference>
<keyword evidence="1" id="KW-0472">Membrane</keyword>
<proteinExistence type="predicted"/>
<dbReference type="AlphaFoldDB" id="A0A2P6SN44"/>
<organism evidence="2 3">
    <name type="scientific">Rosa chinensis</name>
    <name type="common">China rose</name>
    <dbReference type="NCBI Taxonomy" id="74649"/>
    <lineage>
        <taxon>Eukaryota</taxon>
        <taxon>Viridiplantae</taxon>
        <taxon>Streptophyta</taxon>
        <taxon>Embryophyta</taxon>
        <taxon>Tracheophyta</taxon>
        <taxon>Spermatophyta</taxon>
        <taxon>Magnoliopsida</taxon>
        <taxon>eudicotyledons</taxon>
        <taxon>Gunneridae</taxon>
        <taxon>Pentapetalae</taxon>
        <taxon>rosids</taxon>
        <taxon>fabids</taxon>
        <taxon>Rosales</taxon>
        <taxon>Rosaceae</taxon>
        <taxon>Rosoideae</taxon>
        <taxon>Rosoideae incertae sedis</taxon>
        <taxon>Rosa</taxon>
    </lineage>
</organism>
<evidence type="ECO:0000256" key="1">
    <source>
        <dbReference type="SAM" id="Phobius"/>
    </source>
</evidence>
<dbReference type="Proteomes" id="UP000238479">
    <property type="component" value="Chromosome 1"/>
</dbReference>
<dbReference type="EMBL" id="PDCK01000039">
    <property type="protein sequence ID" value="PRQ60073.1"/>
    <property type="molecule type" value="Genomic_DNA"/>
</dbReference>
<evidence type="ECO:0000313" key="3">
    <source>
        <dbReference type="Proteomes" id="UP000238479"/>
    </source>
</evidence>
<keyword evidence="1" id="KW-1133">Transmembrane helix</keyword>
<name>A0A2P6SN44_ROSCH</name>
<reference evidence="2 3" key="1">
    <citation type="journal article" date="2018" name="Nat. Genet.">
        <title>The Rosa genome provides new insights in the design of modern roses.</title>
        <authorList>
            <person name="Bendahmane M."/>
        </authorList>
    </citation>
    <scope>NUCLEOTIDE SEQUENCE [LARGE SCALE GENOMIC DNA]</scope>
    <source>
        <strain evidence="3">cv. Old Blush</strain>
    </source>
</reference>